<proteinExistence type="predicted"/>
<dbReference type="SUPFAM" id="SSF52540">
    <property type="entry name" value="P-loop containing nucleoside triphosphate hydrolases"/>
    <property type="match status" value="1"/>
</dbReference>
<dbReference type="PANTHER" id="PTHR10039:SF14">
    <property type="entry name" value="NACHT DOMAIN-CONTAINING PROTEIN"/>
    <property type="match status" value="1"/>
</dbReference>
<dbReference type="Gene3D" id="3.40.50.300">
    <property type="entry name" value="P-loop containing nucleotide triphosphate hydrolases"/>
    <property type="match status" value="1"/>
</dbReference>
<evidence type="ECO:0000256" key="1">
    <source>
        <dbReference type="ARBA" id="ARBA00022737"/>
    </source>
</evidence>
<accession>A0A9W4WQ98</accession>
<keyword evidence="5" id="KW-1185">Reference proteome</keyword>
<dbReference type="Pfam" id="PF24883">
    <property type="entry name" value="NPHP3_N"/>
    <property type="match status" value="1"/>
</dbReference>
<evidence type="ECO:0000313" key="4">
    <source>
        <dbReference type="EMBL" id="CAI0653251.1"/>
    </source>
</evidence>
<feature type="compositionally biased region" description="Acidic residues" evidence="2">
    <location>
        <begin position="902"/>
        <end position="921"/>
    </location>
</feature>
<feature type="non-terminal residue" evidence="4">
    <location>
        <position position="955"/>
    </location>
</feature>
<evidence type="ECO:0000256" key="2">
    <source>
        <dbReference type="SAM" id="MobiDB-lite"/>
    </source>
</evidence>
<keyword evidence="1" id="KW-0677">Repeat</keyword>
<evidence type="ECO:0000313" key="5">
    <source>
        <dbReference type="Proteomes" id="UP001152533"/>
    </source>
</evidence>
<dbReference type="PANTHER" id="PTHR10039">
    <property type="entry name" value="AMELOGENIN"/>
    <property type="match status" value="1"/>
</dbReference>
<reference evidence="4" key="1">
    <citation type="submission" date="2022-08" db="EMBL/GenBank/DDBJ databases">
        <authorList>
            <person name="Giroux E."/>
            <person name="Giroux E."/>
        </authorList>
    </citation>
    <scope>NUCLEOTIDE SEQUENCE</scope>
    <source>
        <strain evidence="4">H1091258</strain>
    </source>
</reference>
<dbReference type="EMBL" id="CAMGZC010001599">
    <property type="protein sequence ID" value="CAI0653251.1"/>
    <property type="molecule type" value="Genomic_DNA"/>
</dbReference>
<feature type="region of interest" description="Disordered" evidence="2">
    <location>
        <begin position="881"/>
        <end position="955"/>
    </location>
</feature>
<organism evidence="4 5">
    <name type="scientific">Colletotrichum noveboracense</name>
    <dbReference type="NCBI Taxonomy" id="2664923"/>
    <lineage>
        <taxon>Eukaryota</taxon>
        <taxon>Fungi</taxon>
        <taxon>Dikarya</taxon>
        <taxon>Ascomycota</taxon>
        <taxon>Pezizomycotina</taxon>
        <taxon>Sordariomycetes</taxon>
        <taxon>Hypocreomycetidae</taxon>
        <taxon>Glomerellales</taxon>
        <taxon>Glomerellaceae</taxon>
        <taxon>Colletotrichum</taxon>
        <taxon>Colletotrichum gloeosporioides species complex</taxon>
    </lineage>
</organism>
<protein>
    <recommendedName>
        <fullName evidence="3">Nephrocystin 3-like N-terminal domain-containing protein</fullName>
    </recommendedName>
</protein>
<feature type="compositionally biased region" description="Acidic residues" evidence="2">
    <location>
        <begin position="935"/>
        <end position="955"/>
    </location>
</feature>
<gene>
    <name evidence="4" type="ORF">CGXH109_LOCUS125670</name>
</gene>
<evidence type="ECO:0000259" key="3">
    <source>
        <dbReference type="Pfam" id="PF24883"/>
    </source>
</evidence>
<dbReference type="InterPro" id="IPR056884">
    <property type="entry name" value="NPHP3-like_N"/>
</dbReference>
<sequence>MDPFSLTVGVLGIVTAAQACLKTIKKRIGPSDMSSTEMDGMMKTLYEIHGVMRSFKTHLDLHDDDEDRLRSLQHLLPVMNRSSEALQIVKDYINSGRMEKVFRGVKFDKKLKASLKRLDDANNLYQDVRGWFSSQEDNNVNSQLHERNLKAREQGSGEWLFSHNDFQSWLTTKRKGSQTNLWLRGSPGVGKSYLCSTAIEHVSKQRGEICLYYFYRFDDQPETGSSGGISAAALLVDQLFRHFWKQDQRIAAHVNDYIKTTEKNMTSLAETARLIIKQGNQFSQEQGIAPRANSASVYLFLDGLDENKHSHAAEDILKLFESVDEEPSILRKTWISSRETNVLNIHLRQWPMVNVDKHAEVDVKDFLTRMVPKLERSGDNVQDVEGKPLDEWVLQKLQAKAESNFLYARLMVEWLKEDVFTIDDVITFIKSRVPNNIAEMYKRIFRQYQKDQHRYISILFSLVAFARRPLRLYELREAMTIALSERDKGLDPRKVPRNLHRLFAPLVETQSDPKEPDNPFCRLCHSTVQEFLVTHPDVLSDRTSNQASLRFQISASEVGDICLRYLSQSRYSTFVGLAPGECHIPLGLTYDDAQQHGLLPYSAKYWDRHLEDVEPTQERREELLKFLQSPNFQTLIQVQSLFVTGHFTQFSLIGSDLTSRPMYRRALPDWFGLIVDKDVEFINLAEKIRRDYRHFMHEWGYLLEHGICASDTSAQCLRQYFCGEVDRCLTGLLGPEHFMNQMKEKYPSFMLTNQPFNMHKSEQFIIADAVCVSKSQFTVLSSTSKESGQVSLDTWDFGVPGVPRYVSRSTIFASNIDLQSNAGSSIAFSNAVATVLSNMKDYGSKLILSHGTHSNLEPLSTDVAMRDGIIVVASRNVHRHLKEKSAKGKAGRKHTTKLLQDLDSDSSETGSDEDSEDEYSADENSAYETCSDGSTDFDSDESEEEITGDDMDSDE</sequence>
<name>A0A9W4WQ98_9PEZI</name>
<comment type="caution">
    <text evidence="4">The sequence shown here is derived from an EMBL/GenBank/DDBJ whole genome shotgun (WGS) entry which is preliminary data.</text>
</comment>
<dbReference type="AlphaFoldDB" id="A0A9W4WQ98"/>
<feature type="compositionally biased region" description="Basic residues" evidence="2">
    <location>
        <begin position="881"/>
        <end position="896"/>
    </location>
</feature>
<dbReference type="Proteomes" id="UP001152533">
    <property type="component" value="Unassembled WGS sequence"/>
</dbReference>
<feature type="domain" description="Nephrocystin 3-like N-terminal" evidence="3">
    <location>
        <begin position="155"/>
        <end position="338"/>
    </location>
</feature>
<dbReference type="InterPro" id="IPR027417">
    <property type="entry name" value="P-loop_NTPase"/>
</dbReference>